<dbReference type="Proteomes" id="UP000499080">
    <property type="component" value="Unassembled WGS sequence"/>
</dbReference>
<dbReference type="EMBL" id="BGPR01001361">
    <property type="protein sequence ID" value="GBM52023.1"/>
    <property type="molecule type" value="Genomic_DNA"/>
</dbReference>
<evidence type="ECO:0000313" key="2">
    <source>
        <dbReference type="EMBL" id="GBM52023.1"/>
    </source>
</evidence>
<sequence length="134" mass="14869">MIRASFGRGRSVTSDGRKDSKSKLLQRSLIRAPGRQGTVEVARLKTPEGWCQRLLCLEGLARLSVKARRSSICMPFTSCCEKKHLIPLPYYDLSSKTSGLCFPADVIGSITHCCMCCIDTAQDDPYYDTFPVSN</sequence>
<evidence type="ECO:0000256" key="1">
    <source>
        <dbReference type="SAM" id="MobiDB-lite"/>
    </source>
</evidence>
<feature type="region of interest" description="Disordered" evidence="1">
    <location>
        <begin position="1"/>
        <end position="22"/>
    </location>
</feature>
<name>A0A4Y2GEK5_ARAVE</name>
<reference evidence="2 3" key="1">
    <citation type="journal article" date="2019" name="Sci. Rep.">
        <title>Orb-weaving spider Araneus ventricosus genome elucidates the spidroin gene catalogue.</title>
        <authorList>
            <person name="Kono N."/>
            <person name="Nakamura H."/>
            <person name="Ohtoshi R."/>
            <person name="Moran D.A.P."/>
            <person name="Shinohara A."/>
            <person name="Yoshida Y."/>
            <person name="Fujiwara M."/>
            <person name="Mori M."/>
            <person name="Tomita M."/>
            <person name="Arakawa K."/>
        </authorList>
    </citation>
    <scope>NUCLEOTIDE SEQUENCE [LARGE SCALE GENOMIC DNA]</scope>
</reference>
<keyword evidence="3" id="KW-1185">Reference proteome</keyword>
<comment type="caution">
    <text evidence="2">The sequence shown here is derived from an EMBL/GenBank/DDBJ whole genome shotgun (WGS) entry which is preliminary data.</text>
</comment>
<organism evidence="2 3">
    <name type="scientific">Araneus ventricosus</name>
    <name type="common">Orbweaver spider</name>
    <name type="synonym">Epeira ventricosa</name>
    <dbReference type="NCBI Taxonomy" id="182803"/>
    <lineage>
        <taxon>Eukaryota</taxon>
        <taxon>Metazoa</taxon>
        <taxon>Ecdysozoa</taxon>
        <taxon>Arthropoda</taxon>
        <taxon>Chelicerata</taxon>
        <taxon>Arachnida</taxon>
        <taxon>Araneae</taxon>
        <taxon>Araneomorphae</taxon>
        <taxon>Entelegynae</taxon>
        <taxon>Araneoidea</taxon>
        <taxon>Araneidae</taxon>
        <taxon>Araneus</taxon>
    </lineage>
</organism>
<protein>
    <submittedName>
        <fullName evidence="2">Uncharacterized protein</fullName>
    </submittedName>
</protein>
<proteinExistence type="predicted"/>
<accession>A0A4Y2GEK5</accession>
<dbReference type="AlphaFoldDB" id="A0A4Y2GEK5"/>
<gene>
    <name evidence="2" type="ORF">AVEN_42037_1</name>
</gene>
<evidence type="ECO:0000313" key="3">
    <source>
        <dbReference type="Proteomes" id="UP000499080"/>
    </source>
</evidence>